<dbReference type="InterPro" id="IPR016032">
    <property type="entry name" value="Sig_transdc_resp-reg_C-effctor"/>
</dbReference>
<dbReference type="GO" id="GO:0006355">
    <property type="term" value="P:regulation of DNA-templated transcription"/>
    <property type="evidence" value="ECO:0007669"/>
    <property type="project" value="InterPro"/>
</dbReference>
<accession>A0A178IBF8</accession>
<dbReference type="CDD" id="cd00383">
    <property type="entry name" value="trans_reg_C"/>
    <property type="match status" value="1"/>
</dbReference>
<dbReference type="Gene3D" id="1.10.10.10">
    <property type="entry name" value="Winged helix-like DNA-binding domain superfamily/Winged helix DNA-binding domain"/>
    <property type="match status" value="1"/>
</dbReference>
<feature type="domain" description="Response regulatory" evidence="6">
    <location>
        <begin position="8"/>
        <end position="122"/>
    </location>
</feature>
<evidence type="ECO:0000256" key="3">
    <source>
        <dbReference type="ARBA" id="ARBA00023125"/>
    </source>
</evidence>
<dbReference type="SUPFAM" id="SSF46894">
    <property type="entry name" value="C-terminal effector domain of the bipartite response regulators"/>
    <property type="match status" value="1"/>
</dbReference>
<feature type="DNA-binding region" description="OmpR/PhoB-type" evidence="5">
    <location>
        <begin position="141"/>
        <end position="241"/>
    </location>
</feature>
<evidence type="ECO:0000259" key="6">
    <source>
        <dbReference type="PROSITE" id="PS50110"/>
    </source>
</evidence>
<keyword evidence="9" id="KW-1185">Reference proteome</keyword>
<dbReference type="InterPro" id="IPR001789">
    <property type="entry name" value="Sig_transdc_resp-reg_receiver"/>
</dbReference>
<evidence type="ECO:0000256" key="5">
    <source>
        <dbReference type="PROSITE-ProRule" id="PRU01091"/>
    </source>
</evidence>
<keyword evidence="3 5" id="KW-0238">DNA-binding</keyword>
<dbReference type="GO" id="GO:0032993">
    <property type="term" value="C:protein-DNA complex"/>
    <property type="evidence" value="ECO:0007669"/>
    <property type="project" value="TreeGrafter"/>
</dbReference>
<dbReference type="InterPro" id="IPR039420">
    <property type="entry name" value="WalR-like"/>
</dbReference>
<reference evidence="8 9" key="1">
    <citation type="submission" date="2016-01" db="EMBL/GenBank/DDBJ databases">
        <title>High potential of lignocellulose degradation of a new Verrucomicrobia species.</title>
        <authorList>
            <person name="Wang Y."/>
            <person name="Shi Y."/>
            <person name="Qiu Z."/>
            <person name="Liu S."/>
            <person name="Yang H."/>
        </authorList>
    </citation>
    <scope>NUCLEOTIDE SEQUENCE [LARGE SCALE GENOMIC DNA]</scope>
    <source>
        <strain evidence="8 9">TSB47</strain>
    </source>
</reference>
<dbReference type="SUPFAM" id="SSF52172">
    <property type="entry name" value="CheY-like"/>
    <property type="match status" value="1"/>
</dbReference>
<protein>
    <submittedName>
        <fullName evidence="8">Transcriptional regulator</fullName>
    </submittedName>
</protein>
<evidence type="ECO:0000256" key="1">
    <source>
        <dbReference type="ARBA" id="ARBA00022553"/>
    </source>
</evidence>
<dbReference type="Pfam" id="PF00486">
    <property type="entry name" value="Trans_reg_C"/>
    <property type="match status" value="1"/>
</dbReference>
<evidence type="ECO:0000259" key="7">
    <source>
        <dbReference type="PROSITE" id="PS51755"/>
    </source>
</evidence>
<dbReference type="PANTHER" id="PTHR48111">
    <property type="entry name" value="REGULATOR OF RPOS"/>
    <property type="match status" value="1"/>
</dbReference>
<feature type="domain" description="OmpR/PhoB-type" evidence="7">
    <location>
        <begin position="141"/>
        <end position="241"/>
    </location>
</feature>
<dbReference type="Pfam" id="PF00072">
    <property type="entry name" value="Response_reg"/>
    <property type="match status" value="1"/>
</dbReference>
<proteinExistence type="predicted"/>
<dbReference type="SMART" id="SM00448">
    <property type="entry name" value="REC"/>
    <property type="match status" value="1"/>
</dbReference>
<keyword evidence="2" id="KW-0902">Two-component regulatory system</keyword>
<dbReference type="SMART" id="SM00862">
    <property type="entry name" value="Trans_reg_C"/>
    <property type="match status" value="1"/>
</dbReference>
<evidence type="ECO:0000313" key="9">
    <source>
        <dbReference type="Proteomes" id="UP000078486"/>
    </source>
</evidence>
<evidence type="ECO:0000256" key="2">
    <source>
        <dbReference type="ARBA" id="ARBA00023012"/>
    </source>
</evidence>
<evidence type="ECO:0000256" key="4">
    <source>
        <dbReference type="PROSITE-ProRule" id="PRU00169"/>
    </source>
</evidence>
<dbReference type="Proteomes" id="UP000078486">
    <property type="component" value="Unassembled WGS sequence"/>
</dbReference>
<dbReference type="GO" id="GO:0000156">
    <property type="term" value="F:phosphorelay response regulator activity"/>
    <property type="evidence" value="ECO:0007669"/>
    <property type="project" value="TreeGrafter"/>
</dbReference>
<evidence type="ECO:0000313" key="8">
    <source>
        <dbReference type="EMBL" id="OAM87088.1"/>
    </source>
</evidence>
<dbReference type="PANTHER" id="PTHR48111:SF40">
    <property type="entry name" value="PHOSPHATE REGULON TRANSCRIPTIONAL REGULATORY PROTEIN PHOB"/>
    <property type="match status" value="1"/>
</dbReference>
<dbReference type="PROSITE" id="PS51755">
    <property type="entry name" value="OMPR_PHOB"/>
    <property type="match status" value="1"/>
</dbReference>
<dbReference type="InterPro" id="IPR011006">
    <property type="entry name" value="CheY-like_superfamily"/>
</dbReference>
<dbReference type="PROSITE" id="PS50110">
    <property type="entry name" value="RESPONSE_REGULATORY"/>
    <property type="match status" value="1"/>
</dbReference>
<name>A0A178IBF8_9BACT</name>
<comment type="caution">
    <text evidence="8">The sequence shown here is derived from an EMBL/GenBank/DDBJ whole genome shotgun (WGS) entry which is preliminary data.</text>
</comment>
<organism evidence="8 9">
    <name type="scientific">Termitidicoccus mucosus</name>
    <dbReference type="NCBI Taxonomy" id="1184151"/>
    <lineage>
        <taxon>Bacteria</taxon>
        <taxon>Pseudomonadati</taxon>
        <taxon>Verrucomicrobiota</taxon>
        <taxon>Opitutia</taxon>
        <taxon>Opitutales</taxon>
        <taxon>Opitutaceae</taxon>
        <taxon>Termitidicoccus</taxon>
    </lineage>
</organism>
<dbReference type="AlphaFoldDB" id="A0A178IBF8"/>
<dbReference type="OrthoDB" id="9778145at2"/>
<dbReference type="EMBL" id="LRRQ01000185">
    <property type="protein sequence ID" value="OAM87088.1"/>
    <property type="molecule type" value="Genomic_DNA"/>
</dbReference>
<dbReference type="RefSeq" id="WP_068772903.1">
    <property type="nucleotide sequence ID" value="NZ_CP109796.1"/>
</dbReference>
<dbReference type="GO" id="GO:0000976">
    <property type="term" value="F:transcription cis-regulatory region binding"/>
    <property type="evidence" value="ECO:0007669"/>
    <property type="project" value="TreeGrafter"/>
</dbReference>
<feature type="modified residue" description="4-aspartylphosphate" evidence="4">
    <location>
        <position position="57"/>
    </location>
</feature>
<dbReference type="GO" id="GO:0005829">
    <property type="term" value="C:cytosol"/>
    <property type="evidence" value="ECO:0007669"/>
    <property type="project" value="TreeGrafter"/>
</dbReference>
<sequence length="258" mass="28942">MRSAPKPLILIVEDEEELAKLIAAQLEEAGMQTQVYTRCAHAMRFLKRNFANLLLLDINLPDQSGFQLLEELKKSDISIPTIFLTGNTQEMSKVRGLDMGGDDYITKPFSYPELVARINAVLRRAEASSDLHVTKNAKVSDNPFEFCGARITPIRLEIEFPNGTITKLGRKELGILSYLNQNRGVVITRKALIHSVWGIHADVKSRSLDQYIVKVRELFRNNGLSLDAFRTVHSIGYIFEPEPSGQETVAGDINSDQI</sequence>
<dbReference type="Gene3D" id="6.10.250.690">
    <property type="match status" value="1"/>
</dbReference>
<dbReference type="STRING" id="1184151.AW736_24370"/>
<keyword evidence="1 4" id="KW-0597">Phosphoprotein</keyword>
<dbReference type="InterPro" id="IPR001867">
    <property type="entry name" value="OmpR/PhoB-type_DNA-bd"/>
</dbReference>
<dbReference type="InterPro" id="IPR036388">
    <property type="entry name" value="WH-like_DNA-bd_sf"/>
</dbReference>
<dbReference type="Gene3D" id="3.40.50.2300">
    <property type="match status" value="1"/>
</dbReference>
<gene>
    <name evidence="8" type="ORF">AW736_24370</name>
</gene>